<evidence type="ECO:0000313" key="1">
    <source>
        <dbReference type="EMBL" id="CAB1130100.1"/>
    </source>
</evidence>
<name>A0A6F8ZK09_9FIRM</name>
<dbReference type="AlphaFoldDB" id="A0A6F8ZK09"/>
<dbReference type="EMBL" id="LR778114">
    <property type="protein sequence ID" value="CAB1130100.1"/>
    <property type="molecule type" value="Genomic_DNA"/>
</dbReference>
<dbReference type="KEGG" id="hfv:R50_2608"/>
<gene>
    <name evidence="1" type="ORF">R50_2608</name>
</gene>
<evidence type="ECO:0008006" key="3">
    <source>
        <dbReference type="Google" id="ProtNLM"/>
    </source>
</evidence>
<evidence type="ECO:0000313" key="2">
    <source>
        <dbReference type="Proteomes" id="UP000503399"/>
    </source>
</evidence>
<keyword evidence="2" id="KW-1185">Reference proteome</keyword>
<organism evidence="1 2">
    <name type="scientific">Candidatus Hydrogenisulfobacillus filiaventi</name>
    <dbReference type="NCBI Taxonomy" id="2707344"/>
    <lineage>
        <taxon>Bacteria</taxon>
        <taxon>Bacillati</taxon>
        <taxon>Bacillota</taxon>
        <taxon>Clostridia</taxon>
        <taxon>Eubacteriales</taxon>
        <taxon>Clostridiales Family XVII. Incertae Sedis</taxon>
        <taxon>Candidatus Hydrogenisulfobacillus</taxon>
    </lineage>
</organism>
<dbReference type="Proteomes" id="UP000503399">
    <property type="component" value="Chromosome"/>
</dbReference>
<proteinExistence type="predicted"/>
<protein>
    <recommendedName>
        <fullName evidence="3">ASCH domain-containing protein</fullName>
    </recommendedName>
</protein>
<accession>A0A6F8ZK09</accession>
<reference evidence="1 2" key="1">
    <citation type="submission" date="2020-02" db="EMBL/GenBank/DDBJ databases">
        <authorList>
            <person name="Hogendoorn C."/>
        </authorList>
    </citation>
    <scope>NUCLEOTIDE SEQUENCE [LARGE SCALE GENOMIC DNA]</scope>
    <source>
        <strain evidence="1">R501</strain>
    </source>
</reference>
<sequence>MRHLLVLDPALRARLEAGSRQPLVWWAADRRPPYGVVQPGDLVYLRAPGRPLSGLATVGRVLFLRNLSPAFLRRLWPVLAPLTGAGPAPGPAELGAHYASVIWFATLDAIRPPLEPAEALALGLPPLPGGRGAWRLWEDGTAAP</sequence>